<evidence type="ECO:0000313" key="4">
    <source>
        <dbReference type="EMBL" id="MDC2889285.1"/>
    </source>
</evidence>
<dbReference type="PANTHER" id="PTHR43278:SF4">
    <property type="entry name" value="NAD(P)H-DEPENDENT FMN-CONTAINING OXIDOREDUCTASE YWQN-RELATED"/>
    <property type="match status" value="1"/>
</dbReference>
<evidence type="ECO:0000256" key="1">
    <source>
        <dbReference type="ARBA" id="ARBA00022630"/>
    </source>
</evidence>
<proteinExistence type="predicted"/>
<dbReference type="InterPro" id="IPR051796">
    <property type="entry name" value="ISF_SsuE-like"/>
</dbReference>
<accession>A0ABT5FCL9</accession>
<dbReference type="Gene3D" id="3.40.50.360">
    <property type="match status" value="1"/>
</dbReference>
<reference evidence="4 5" key="1">
    <citation type="submission" date="2023-01" db="EMBL/GenBank/DDBJ databases">
        <title>Psychrosphaera sp. nov., isolated from marine algae.</title>
        <authorList>
            <person name="Bayburt H."/>
            <person name="Choi B.J."/>
            <person name="Kim J.M."/>
            <person name="Choi D.G."/>
            <person name="Jeon C.O."/>
        </authorList>
    </citation>
    <scope>NUCLEOTIDE SEQUENCE [LARGE SCALE GENOMIC DNA]</scope>
    <source>
        <strain evidence="4 5">G1-22</strain>
    </source>
</reference>
<dbReference type="InterPro" id="IPR005025">
    <property type="entry name" value="FMN_Rdtase-like_dom"/>
</dbReference>
<protein>
    <submittedName>
        <fullName evidence="4">NAD(P)H-dependent oxidoreductase</fullName>
    </submittedName>
</protein>
<dbReference type="Proteomes" id="UP001528411">
    <property type="component" value="Unassembled WGS sequence"/>
</dbReference>
<dbReference type="InterPro" id="IPR029039">
    <property type="entry name" value="Flavoprotein-like_sf"/>
</dbReference>
<keyword evidence="5" id="KW-1185">Reference proteome</keyword>
<name>A0ABT5FCL9_9GAMM</name>
<dbReference type="EMBL" id="JAQOMS010000002">
    <property type="protein sequence ID" value="MDC2889285.1"/>
    <property type="molecule type" value="Genomic_DNA"/>
</dbReference>
<feature type="domain" description="NADPH-dependent FMN reductase-like" evidence="3">
    <location>
        <begin position="6"/>
        <end position="136"/>
    </location>
</feature>
<dbReference type="RefSeq" id="WP_272180751.1">
    <property type="nucleotide sequence ID" value="NZ_JAQOMS010000002.1"/>
</dbReference>
<evidence type="ECO:0000256" key="2">
    <source>
        <dbReference type="ARBA" id="ARBA00022643"/>
    </source>
</evidence>
<keyword evidence="1" id="KW-0285">Flavoprotein</keyword>
<dbReference type="SUPFAM" id="SSF52218">
    <property type="entry name" value="Flavoproteins"/>
    <property type="match status" value="1"/>
</dbReference>
<dbReference type="PANTHER" id="PTHR43278">
    <property type="entry name" value="NAD(P)H-DEPENDENT FMN-CONTAINING OXIDOREDUCTASE YWQN-RELATED"/>
    <property type="match status" value="1"/>
</dbReference>
<comment type="caution">
    <text evidence="4">The sequence shown here is derived from an EMBL/GenBank/DDBJ whole genome shotgun (WGS) entry which is preliminary data.</text>
</comment>
<sequence>MSESTVIILGSSRSDGNTSALVHDYATIINATVVDLNDYEISPFDYNADYNDDFISLMAGLLKYDRIILATPMYWYSASAQMKTFIDRWSDLLKTEKAKGRQLRGKQVVVLATGSDKIPPNCFEQMFQLTFRYLGMDYRGMLYCQCESQYLVEHHHEAIAKFVIQMDRN</sequence>
<evidence type="ECO:0000259" key="3">
    <source>
        <dbReference type="Pfam" id="PF03358"/>
    </source>
</evidence>
<keyword evidence="2" id="KW-0288">FMN</keyword>
<evidence type="ECO:0000313" key="5">
    <source>
        <dbReference type="Proteomes" id="UP001528411"/>
    </source>
</evidence>
<organism evidence="4 5">
    <name type="scientific">Psychrosphaera algicola</name>
    <dbReference type="NCBI Taxonomy" id="3023714"/>
    <lineage>
        <taxon>Bacteria</taxon>
        <taxon>Pseudomonadati</taxon>
        <taxon>Pseudomonadota</taxon>
        <taxon>Gammaproteobacteria</taxon>
        <taxon>Alteromonadales</taxon>
        <taxon>Pseudoalteromonadaceae</taxon>
        <taxon>Psychrosphaera</taxon>
    </lineage>
</organism>
<gene>
    <name evidence="4" type="ORF">PN838_11505</name>
</gene>
<dbReference type="Pfam" id="PF03358">
    <property type="entry name" value="FMN_red"/>
    <property type="match status" value="1"/>
</dbReference>